<dbReference type="InterPro" id="IPR001401">
    <property type="entry name" value="Dynamin_GTPase"/>
</dbReference>
<dbReference type="InterPro" id="IPR045063">
    <property type="entry name" value="Dynamin_N"/>
</dbReference>
<dbReference type="GO" id="GO:0005525">
    <property type="term" value="F:GTP binding"/>
    <property type="evidence" value="ECO:0007669"/>
    <property type="project" value="InterPro"/>
</dbReference>
<dbReference type="OrthoDB" id="5061070at2759"/>
<evidence type="ECO:0000256" key="1">
    <source>
        <dbReference type="ARBA" id="ARBA00022741"/>
    </source>
</evidence>
<dbReference type="SMART" id="SM00053">
    <property type="entry name" value="DYNc"/>
    <property type="match status" value="1"/>
</dbReference>
<dbReference type="PRINTS" id="PR00195">
    <property type="entry name" value="DYNAMIN"/>
</dbReference>
<dbReference type="EMBL" id="JAEHOD010000107">
    <property type="protein sequence ID" value="KAG2426403.1"/>
    <property type="molecule type" value="Genomic_DNA"/>
</dbReference>
<dbReference type="InterPro" id="IPR000375">
    <property type="entry name" value="Dynamin_stalk"/>
</dbReference>
<gene>
    <name evidence="4" type="ORF">HYH02_014830</name>
</gene>
<dbReference type="Gene3D" id="1.20.120.1240">
    <property type="entry name" value="Dynamin, middle domain"/>
    <property type="match status" value="1"/>
</dbReference>
<reference evidence="4" key="1">
    <citation type="journal article" date="2020" name="bioRxiv">
        <title>Comparative genomics of Chlamydomonas.</title>
        <authorList>
            <person name="Craig R.J."/>
            <person name="Hasan A.R."/>
            <person name="Ness R.W."/>
            <person name="Keightley P.D."/>
        </authorList>
    </citation>
    <scope>NUCLEOTIDE SEQUENCE</scope>
    <source>
        <strain evidence="4">CCAP 11/173</strain>
    </source>
</reference>
<dbReference type="CDD" id="cd08771">
    <property type="entry name" value="DLP_1"/>
    <property type="match status" value="1"/>
</dbReference>
<dbReference type="GO" id="GO:0005737">
    <property type="term" value="C:cytoplasm"/>
    <property type="evidence" value="ECO:0007669"/>
    <property type="project" value="TreeGrafter"/>
</dbReference>
<sequence length="838" mass="90666">MAETKYQKVAACLLHAANQLRGIGVDSYLKVPALVIAGDQSSGKSSVVEALAGVSLPRSDGTCTRCPTEVRMRSNAGSGDGGSAAAWQCRIKLFRNQDSDGKPLSREQLFCTVTDKAHIGAAVTAAQAVLLNPREVGSKALEAERYVPLLASAQPGRPPVQSPAMTQLGDASAYQLQFTNDKVVLEIDGADADLTIIDLPGIIHSHSDPSLIDVVRDMVKSHLAPEHHIIVMTLPAGLDAETQAIRQWVREVDPEGRRSIGVFTKPDKVGEHETIISKKLLDLVASGAPAAPAAAGARAAAAAAAKPDGPHLRLGYYVVKNPGQEQVKEGISFEEAREAEMRYFADHKHWGRQQLRAHGSVAQRLGAKALRDGLSALLVERIAEQLPEMQRSARQQLEALQAELKAMPRPVRNAEHEFMKGLWQIADELAAHTRADMAAGSLAFYQGLQPHYHAYGEGVIRAAPAFLVGTHLISALNFAEKGLGDTPAGKAVAAGDVDLKKLLNGLAAKDSLALLLASGDVEDVEVALQDERMQLQLRHFKFPERYMTLDEVQELRRLHLGRELPGFLPYSAMEALVSRFKGQWHDQAAHCLDNVEAAAQQLAGRVANKHMGNYPLAKRAVGAALRRHVESLVQETAQHLDQLLGCEDRDVFTLNTQDFADKQAAFLGRLKCAYLHLCPPSREDMKEEVHSALSTLSDAGADFPDLDAAIMAQRTPLDEELFMAASCLAYFKVVFSRVRDAVPLAMRDKLLRRLGDRAALEAAVWHELLGGAEAGAKAAAATDDNDGFNFDDGVAKAKAAAAALQEDPHLAERRRHCKAMTLKLQQALELLQTPAGSL</sequence>
<protein>
    <recommendedName>
        <fullName evidence="3">Dynamin GTPase domain-containing protein</fullName>
    </recommendedName>
</protein>
<dbReference type="GO" id="GO:0008017">
    <property type="term" value="F:microtubule binding"/>
    <property type="evidence" value="ECO:0007669"/>
    <property type="project" value="TreeGrafter"/>
</dbReference>
<dbReference type="GO" id="GO:0003924">
    <property type="term" value="F:GTPase activity"/>
    <property type="evidence" value="ECO:0007669"/>
    <property type="project" value="InterPro"/>
</dbReference>
<proteinExistence type="predicted"/>
<dbReference type="Gene3D" id="3.40.50.300">
    <property type="entry name" value="P-loop containing nucleotide triphosphate hydrolases"/>
    <property type="match status" value="1"/>
</dbReference>
<dbReference type="Proteomes" id="UP000613740">
    <property type="component" value="Unassembled WGS sequence"/>
</dbReference>
<dbReference type="GO" id="GO:0005874">
    <property type="term" value="C:microtubule"/>
    <property type="evidence" value="ECO:0007669"/>
    <property type="project" value="TreeGrafter"/>
</dbReference>
<evidence type="ECO:0000313" key="4">
    <source>
        <dbReference type="EMBL" id="KAG2426403.1"/>
    </source>
</evidence>
<dbReference type="SUPFAM" id="SSF52540">
    <property type="entry name" value="P-loop containing nucleoside triphosphate hydrolases"/>
    <property type="match status" value="1"/>
</dbReference>
<name>A0A835VUK4_9CHLO</name>
<dbReference type="Pfam" id="PF01031">
    <property type="entry name" value="Dynamin_M"/>
    <property type="match status" value="2"/>
</dbReference>
<dbReference type="Pfam" id="PF00350">
    <property type="entry name" value="Dynamin_N"/>
    <property type="match status" value="1"/>
</dbReference>
<evidence type="ECO:0000313" key="5">
    <source>
        <dbReference type="Proteomes" id="UP000613740"/>
    </source>
</evidence>
<organism evidence="4 5">
    <name type="scientific">Chlamydomonas schloesseri</name>
    <dbReference type="NCBI Taxonomy" id="2026947"/>
    <lineage>
        <taxon>Eukaryota</taxon>
        <taxon>Viridiplantae</taxon>
        <taxon>Chlorophyta</taxon>
        <taxon>core chlorophytes</taxon>
        <taxon>Chlorophyceae</taxon>
        <taxon>CS clade</taxon>
        <taxon>Chlamydomonadales</taxon>
        <taxon>Chlamydomonadaceae</taxon>
        <taxon>Chlamydomonas</taxon>
    </lineage>
</organism>
<dbReference type="InterPro" id="IPR022812">
    <property type="entry name" value="Dynamin"/>
</dbReference>
<keyword evidence="1" id="KW-0547">Nucleotide-binding</keyword>
<dbReference type="InterPro" id="IPR027417">
    <property type="entry name" value="P-loop_NTPase"/>
</dbReference>
<dbReference type="AlphaFoldDB" id="A0A835VUK4"/>
<feature type="domain" description="Dynamin GTPase" evidence="3">
    <location>
        <begin position="7"/>
        <end position="330"/>
    </location>
</feature>
<dbReference type="PANTHER" id="PTHR11566">
    <property type="entry name" value="DYNAMIN"/>
    <property type="match status" value="1"/>
</dbReference>
<evidence type="ECO:0000259" key="3">
    <source>
        <dbReference type="SMART" id="SM00053"/>
    </source>
</evidence>
<keyword evidence="5" id="KW-1185">Reference proteome</keyword>
<dbReference type="PANTHER" id="PTHR11566:SF21">
    <property type="entry name" value="DYNAMIN RELATED PROTEIN 1, ISOFORM A"/>
    <property type="match status" value="1"/>
</dbReference>
<dbReference type="GO" id="GO:0016020">
    <property type="term" value="C:membrane"/>
    <property type="evidence" value="ECO:0007669"/>
    <property type="project" value="TreeGrafter"/>
</dbReference>
<keyword evidence="2" id="KW-0342">GTP-binding</keyword>
<comment type="caution">
    <text evidence="4">The sequence shown here is derived from an EMBL/GenBank/DDBJ whole genome shotgun (WGS) entry which is preliminary data.</text>
</comment>
<evidence type="ECO:0000256" key="2">
    <source>
        <dbReference type="ARBA" id="ARBA00023134"/>
    </source>
</evidence>
<accession>A0A835VUK4</accession>